<evidence type="ECO:0000256" key="1">
    <source>
        <dbReference type="SAM" id="MobiDB-lite"/>
    </source>
</evidence>
<evidence type="ECO:0000256" key="2">
    <source>
        <dbReference type="SAM" id="Phobius"/>
    </source>
</evidence>
<dbReference type="Pfam" id="PF20152">
    <property type="entry name" value="DUF6534"/>
    <property type="match status" value="1"/>
</dbReference>
<proteinExistence type="predicted"/>
<feature type="transmembrane region" description="Helical" evidence="2">
    <location>
        <begin position="116"/>
        <end position="133"/>
    </location>
</feature>
<dbReference type="PANTHER" id="PTHR40465">
    <property type="entry name" value="CHROMOSOME 1, WHOLE GENOME SHOTGUN SEQUENCE"/>
    <property type="match status" value="1"/>
</dbReference>
<keyword evidence="5" id="KW-1185">Reference proteome</keyword>
<feature type="region of interest" description="Disordered" evidence="1">
    <location>
        <begin position="290"/>
        <end position="312"/>
    </location>
</feature>
<sequence>MWVDPGTYGALLLGALFASGLAGVFGVQCLLYFKCYPMDRKPLKALVIFAWTLEILHSALVWAAMWNYFIQHFGEVKYIDHIPMCVALSVILTATLTFLAHCLFAHRIYYLSNRSLWLTLPIIALAFGRLAAATVSGAEMIHLRSFARFRKHFLWLFTLGLSLSSAVDILITLSLFFLLKKSKQKSIKLSPLIDALLLYTFEIGSLTSAATVISMLCWSIIDNSLVFLGLHFVIGKLYANSLLATLNARRRLRRTQRSSAFDFVHLNVNQTVSAIQFRNAELPLESDTQLAGLSNDPEASIKETEETDETVE</sequence>
<dbReference type="PANTHER" id="PTHR40465:SF1">
    <property type="entry name" value="DUF6534 DOMAIN-CONTAINING PROTEIN"/>
    <property type="match status" value="1"/>
</dbReference>
<feature type="domain" description="DUF6534" evidence="3">
    <location>
        <begin position="164"/>
        <end position="251"/>
    </location>
</feature>
<keyword evidence="2" id="KW-0812">Transmembrane</keyword>
<dbReference type="OrthoDB" id="3206554at2759"/>
<feature type="transmembrane region" description="Helical" evidence="2">
    <location>
        <begin position="227"/>
        <end position="248"/>
    </location>
</feature>
<dbReference type="Proteomes" id="UP000807469">
    <property type="component" value="Unassembled WGS sequence"/>
</dbReference>
<protein>
    <recommendedName>
        <fullName evidence="3">DUF6534 domain-containing protein</fullName>
    </recommendedName>
</protein>
<feature type="transmembrane region" description="Helical" evidence="2">
    <location>
        <begin position="153"/>
        <end position="179"/>
    </location>
</feature>
<keyword evidence="2" id="KW-1133">Transmembrane helix</keyword>
<reference evidence="4" key="1">
    <citation type="submission" date="2020-11" db="EMBL/GenBank/DDBJ databases">
        <authorList>
            <consortium name="DOE Joint Genome Institute"/>
            <person name="Ahrendt S."/>
            <person name="Riley R."/>
            <person name="Andreopoulos W."/>
            <person name="Labutti K."/>
            <person name="Pangilinan J."/>
            <person name="Ruiz-Duenas F.J."/>
            <person name="Barrasa J.M."/>
            <person name="Sanchez-Garcia M."/>
            <person name="Camarero S."/>
            <person name="Miyauchi S."/>
            <person name="Serrano A."/>
            <person name="Linde D."/>
            <person name="Babiker R."/>
            <person name="Drula E."/>
            <person name="Ayuso-Fernandez I."/>
            <person name="Pacheco R."/>
            <person name="Padilla G."/>
            <person name="Ferreira P."/>
            <person name="Barriuso J."/>
            <person name="Kellner H."/>
            <person name="Castanera R."/>
            <person name="Alfaro M."/>
            <person name="Ramirez L."/>
            <person name="Pisabarro A.G."/>
            <person name="Kuo A."/>
            <person name="Tritt A."/>
            <person name="Lipzen A."/>
            <person name="He G."/>
            <person name="Yan M."/>
            <person name="Ng V."/>
            <person name="Cullen D."/>
            <person name="Martin F."/>
            <person name="Rosso M.-N."/>
            <person name="Henrissat B."/>
            <person name="Hibbett D."/>
            <person name="Martinez A.T."/>
            <person name="Grigoriev I.V."/>
        </authorList>
    </citation>
    <scope>NUCLEOTIDE SEQUENCE</scope>
    <source>
        <strain evidence="4">CIRM-BRFM 674</strain>
    </source>
</reference>
<comment type="caution">
    <text evidence="4">The sequence shown here is derived from an EMBL/GenBank/DDBJ whole genome shotgun (WGS) entry which is preliminary data.</text>
</comment>
<feature type="transmembrane region" description="Helical" evidence="2">
    <location>
        <begin position="12"/>
        <end position="33"/>
    </location>
</feature>
<feature type="transmembrane region" description="Helical" evidence="2">
    <location>
        <begin position="45"/>
        <end position="69"/>
    </location>
</feature>
<feature type="transmembrane region" description="Helical" evidence="2">
    <location>
        <begin position="191"/>
        <end position="221"/>
    </location>
</feature>
<dbReference type="InterPro" id="IPR045339">
    <property type="entry name" value="DUF6534"/>
</dbReference>
<feature type="transmembrane region" description="Helical" evidence="2">
    <location>
        <begin position="81"/>
        <end position="104"/>
    </location>
</feature>
<keyword evidence="2" id="KW-0472">Membrane</keyword>
<organism evidence="4 5">
    <name type="scientific">Pholiota conissans</name>
    <dbReference type="NCBI Taxonomy" id="109636"/>
    <lineage>
        <taxon>Eukaryota</taxon>
        <taxon>Fungi</taxon>
        <taxon>Dikarya</taxon>
        <taxon>Basidiomycota</taxon>
        <taxon>Agaricomycotina</taxon>
        <taxon>Agaricomycetes</taxon>
        <taxon>Agaricomycetidae</taxon>
        <taxon>Agaricales</taxon>
        <taxon>Agaricineae</taxon>
        <taxon>Strophariaceae</taxon>
        <taxon>Pholiota</taxon>
    </lineage>
</organism>
<dbReference type="EMBL" id="MU155224">
    <property type="protein sequence ID" value="KAF9478890.1"/>
    <property type="molecule type" value="Genomic_DNA"/>
</dbReference>
<evidence type="ECO:0000313" key="5">
    <source>
        <dbReference type="Proteomes" id="UP000807469"/>
    </source>
</evidence>
<evidence type="ECO:0000259" key="3">
    <source>
        <dbReference type="Pfam" id="PF20152"/>
    </source>
</evidence>
<name>A0A9P5Z248_9AGAR</name>
<evidence type="ECO:0000313" key="4">
    <source>
        <dbReference type="EMBL" id="KAF9478890.1"/>
    </source>
</evidence>
<dbReference type="AlphaFoldDB" id="A0A9P5Z248"/>
<accession>A0A9P5Z248</accession>
<gene>
    <name evidence="4" type="ORF">BDN70DRAFT_879383</name>
</gene>